<evidence type="ECO:0000313" key="1">
    <source>
        <dbReference type="EMBL" id="MBG2916314.1"/>
    </source>
</evidence>
<proteinExistence type="predicted"/>
<gene>
    <name evidence="1" type="ORF">I4901_18315</name>
</gene>
<dbReference type="Proteomes" id="UP000612266">
    <property type="component" value="Unassembled WGS sequence"/>
</dbReference>
<sequence length="67" mass="7691">MIMFIFVSFISVMIFYFLVEVFFYFYSDISISFKVNEIKKALKVSIGGGAIMGLGIGMLYIKENKLK</sequence>
<evidence type="ECO:0000313" key="2">
    <source>
        <dbReference type="Proteomes" id="UP000612266"/>
    </source>
</evidence>
<dbReference type="AlphaFoldDB" id="A0A6G6SZA1"/>
<name>A0A6G6SZA1_9GAMM</name>
<protein>
    <submittedName>
        <fullName evidence="1">Uncharacterized protein</fullName>
    </submittedName>
</protein>
<reference evidence="1" key="1">
    <citation type="submission" date="2020-11" db="EMBL/GenBank/DDBJ databases">
        <title>Enhanced detection system for hospital associated transmission using whole genome sequencing surveillance.</title>
        <authorList>
            <person name="Harrison L.H."/>
            <person name="Van Tyne D."/>
            <person name="Marsh J.W."/>
            <person name="Griffith M.P."/>
            <person name="Snyder D.J."/>
            <person name="Cooper V.S."/>
            <person name="Mustapha M."/>
        </authorList>
    </citation>
    <scope>NUCLEOTIDE SEQUENCE</scope>
    <source>
        <strain evidence="1">PR00070</strain>
    </source>
</reference>
<accession>A0A6G6SZA1</accession>
<organism evidence="1 2">
    <name type="scientific">Proteus terrae subsp. cibarius</name>
    <dbReference type="NCBI Taxonomy" id="626774"/>
    <lineage>
        <taxon>Bacteria</taxon>
        <taxon>Pseudomonadati</taxon>
        <taxon>Pseudomonadota</taxon>
        <taxon>Gammaproteobacteria</taxon>
        <taxon>Enterobacterales</taxon>
        <taxon>Morganellaceae</taxon>
        <taxon>Proteus</taxon>
    </lineage>
</organism>
<comment type="caution">
    <text evidence="1">The sequence shown here is derived from an EMBL/GenBank/DDBJ whole genome shotgun (WGS) entry which is preliminary data.</text>
</comment>
<dbReference type="EMBL" id="JADSJR010000044">
    <property type="protein sequence ID" value="MBG2916314.1"/>
    <property type="molecule type" value="Genomic_DNA"/>
</dbReference>